<dbReference type="PANTHER" id="PTHR43155">
    <property type="entry name" value="CYCLIC DI-GMP PHOSPHODIESTERASE PA4108-RELATED"/>
    <property type="match status" value="1"/>
</dbReference>
<evidence type="ECO:0000313" key="3">
    <source>
        <dbReference type="Proteomes" id="UP000295367"/>
    </source>
</evidence>
<dbReference type="Gene3D" id="1.10.3210.10">
    <property type="entry name" value="Hypothetical protein af1432"/>
    <property type="match status" value="1"/>
</dbReference>
<dbReference type="PROSITE" id="PS51832">
    <property type="entry name" value="HD_GYP"/>
    <property type="match status" value="1"/>
</dbReference>
<proteinExistence type="predicted"/>
<gene>
    <name evidence="2" type="ORF">EDC63_101252</name>
</gene>
<sequence>MKKKVFVSDLAPGMYVCELDRPWLDSPFLLEGIQIESEEDIEQLKRLCEFVFIDPIIGADFTPVPRQGAVNASSSIQYVTQNSTRSQPPHVDAKVPVKKAEATNSKTAVSDIWQFDTVVYEDKAAVEEELVVAKEIHFRSSEFVRSIIQDVHNGRALDAEKVKENITSMVDSISRNPDAMLLLTKLREKDTYSYGHAIDVSIYMIAFGRSLGLPKPQLCFLGMGGLLLDVGKIKLPDGLLAKKGSLSLEEYALVKRHVEYGLEVVKSSHEISPDVLDIIANHHERQDGSGYPEGLEGDEISMYASMAGIVDCYQAITGSRPYAAPISPSDALQRLYDWKDKFFHGALVEQFIQCIGIYPVGSLVELNSGEVAIVIAQNRVRRLLPRVLVILDGNKKPYSYPAALDLINQPKTVEEIPYQIIRTLEYGMYGVDPREYYS</sequence>
<keyword evidence="3" id="KW-1185">Reference proteome</keyword>
<dbReference type="RefSeq" id="WP_124947755.1">
    <property type="nucleotide sequence ID" value="NZ_BHVT01000073.1"/>
</dbReference>
<name>A0A4R3YEI1_9PROT</name>
<dbReference type="OrthoDB" id="9763857at2"/>
<dbReference type="AlphaFoldDB" id="A0A4R3YEI1"/>
<dbReference type="Pfam" id="PF11871">
    <property type="entry name" value="DUF3391"/>
    <property type="match status" value="1"/>
</dbReference>
<organism evidence="2 3">
    <name type="scientific">Sulfurirhabdus autotrophica</name>
    <dbReference type="NCBI Taxonomy" id="1706046"/>
    <lineage>
        <taxon>Bacteria</taxon>
        <taxon>Pseudomonadati</taxon>
        <taxon>Pseudomonadota</taxon>
        <taxon>Betaproteobacteria</taxon>
        <taxon>Nitrosomonadales</taxon>
        <taxon>Sulfuricellaceae</taxon>
        <taxon>Sulfurirhabdus</taxon>
    </lineage>
</organism>
<dbReference type="Proteomes" id="UP000295367">
    <property type="component" value="Unassembled WGS sequence"/>
</dbReference>
<accession>A0A4R3YEI1</accession>
<dbReference type="InterPro" id="IPR021812">
    <property type="entry name" value="DUF3391"/>
</dbReference>
<dbReference type="InterPro" id="IPR037522">
    <property type="entry name" value="HD_GYP_dom"/>
</dbReference>
<dbReference type="SUPFAM" id="SSF109604">
    <property type="entry name" value="HD-domain/PDEase-like"/>
    <property type="match status" value="1"/>
</dbReference>
<feature type="domain" description="HD-GYP" evidence="1">
    <location>
        <begin position="171"/>
        <end position="367"/>
    </location>
</feature>
<comment type="caution">
    <text evidence="2">The sequence shown here is derived from an EMBL/GenBank/DDBJ whole genome shotgun (WGS) entry which is preliminary data.</text>
</comment>
<protein>
    <submittedName>
        <fullName evidence="2">HD-GYP domain-containing protein (C-di-GMP phosphodiesterase class II)</fullName>
    </submittedName>
</protein>
<dbReference type="GO" id="GO:0008081">
    <property type="term" value="F:phosphoric diester hydrolase activity"/>
    <property type="evidence" value="ECO:0007669"/>
    <property type="project" value="UniProtKB-ARBA"/>
</dbReference>
<evidence type="ECO:0000313" key="2">
    <source>
        <dbReference type="EMBL" id="TCV90282.1"/>
    </source>
</evidence>
<dbReference type="InterPro" id="IPR003607">
    <property type="entry name" value="HD/PDEase_dom"/>
</dbReference>
<dbReference type="Pfam" id="PF13487">
    <property type="entry name" value="HD_5"/>
    <property type="match status" value="1"/>
</dbReference>
<evidence type="ECO:0000259" key="1">
    <source>
        <dbReference type="PROSITE" id="PS51832"/>
    </source>
</evidence>
<dbReference type="PANTHER" id="PTHR43155:SF2">
    <property type="entry name" value="CYCLIC DI-GMP PHOSPHODIESTERASE PA4108"/>
    <property type="match status" value="1"/>
</dbReference>
<reference evidence="2 3" key="1">
    <citation type="submission" date="2019-03" db="EMBL/GenBank/DDBJ databases">
        <title>Genomic Encyclopedia of Type Strains, Phase IV (KMG-IV): sequencing the most valuable type-strain genomes for metagenomic binning, comparative biology and taxonomic classification.</title>
        <authorList>
            <person name="Goeker M."/>
        </authorList>
    </citation>
    <scope>NUCLEOTIDE SEQUENCE [LARGE SCALE GENOMIC DNA]</scope>
    <source>
        <strain evidence="2 3">DSM 100309</strain>
    </source>
</reference>
<dbReference type="EMBL" id="SMCO01000001">
    <property type="protein sequence ID" value="TCV90282.1"/>
    <property type="molecule type" value="Genomic_DNA"/>
</dbReference>
<dbReference type="CDD" id="cd00077">
    <property type="entry name" value="HDc"/>
    <property type="match status" value="1"/>
</dbReference>